<proteinExistence type="predicted"/>
<dbReference type="InterPro" id="IPR006597">
    <property type="entry name" value="Sel1-like"/>
</dbReference>
<organism evidence="1 2">
    <name type="scientific">Rhizophagus irregularis</name>
    <dbReference type="NCBI Taxonomy" id="588596"/>
    <lineage>
        <taxon>Eukaryota</taxon>
        <taxon>Fungi</taxon>
        <taxon>Fungi incertae sedis</taxon>
        <taxon>Mucoromycota</taxon>
        <taxon>Glomeromycotina</taxon>
        <taxon>Glomeromycetes</taxon>
        <taxon>Glomerales</taxon>
        <taxon>Glomeraceae</taxon>
        <taxon>Rhizophagus</taxon>
    </lineage>
</organism>
<sequence length="138" mass="16585">MNLIYYKIFDIIIGNYLLSFFYYKDIILDTINFSKINEATINYLKYARRGDPIARMEYGEEIEQDYFKAFEWYYKSAKNGSAEAQDYKKSFKCYLKNAESGSADIAMHMYDKETEINIEKIIIWYKKASDNRMKYAKY</sequence>
<protein>
    <submittedName>
        <fullName evidence="1">Uncharacterized protein</fullName>
    </submittedName>
</protein>
<dbReference type="AlphaFoldDB" id="A0A2N1MUJ0"/>
<dbReference type="EMBL" id="LLXL01001285">
    <property type="protein sequence ID" value="PKK65324.1"/>
    <property type="molecule type" value="Genomic_DNA"/>
</dbReference>
<reference evidence="1 2" key="2">
    <citation type="submission" date="2017-10" db="EMBL/GenBank/DDBJ databases">
        <title>Extensive intraspecific genome diversity in a model arbuscular mycorrhizal fungus.</title>
        <authorList>
            <person name="Chen E.C.H."/>
            <person name="Morin E."/>
            <person name="Baudet D."/>
            <person name="Noel J."/>
            <person name="Ndikumana S."/>
            <person name="Charron P."/>
            <person name="St-Onge C."/>
            <person name="Giorgi J."/>
            <person name="Grigoriev I.V."/>
            <person name="Roux C."/>
            <person name="Martin F.M."/>
            <person name="Corradi N."/>
        </authorList>
    </citation>
    <scope>NUCLEOTIDE SEQUENCE [LARGE SCALE GENOMIC DNA]</scope>
    <source>
        <strain evidence="1 2">C2</strain>
    </source>
</reference>
<dbReference type="Gene3D" id="1.25.40.10">
    <property type="entry name" value="Tetratricopeptide repeat domain"/>
    <property type="match status" value="2"/>
</dbReference>
<comment type="caution">
    <text evidence="1">The sequence shown here is derived from an EMBL/GenBank/DDBJ whole genome shotgun (WGS) entry which is preliminary data.</text>
</comment>
<accession>A0A2N1MUJ0</accession>
<gene>
    <name evidence="1" type="ORF">RhiirC2_786325</name>
</gene>
<name>A0A2N1MUJ0_9GLOM</name>
<dbReference type="Proteomes" id="UP000233469">
    <property type="component" value="Unassembled WGS sequence"/>
</dbReference>
<dbReference type="InterPro" id="IPR011990">
    <property type="entry name" value="TPR-like_helical_dom_sf"/>
</dbReference>
<dbReference type="SUPFAM" id="SSF81901">
    <property type="entry name" value="HCP-like"/>
    <property type="match status" value="1"/>
</dbReference>
<dbReference type="VEuPathDB" id="FungiDB:RhiirA1_475472"/>
<evidence type="ECO:0000313" key="1">
    <source>
        <dbReference type="EMBL" id="PKK65324.1"/>
    </source>
</evidence>
<evidence type="ECO:0000313" key="2">
    <source>
        <dbReference type="Proteomes" id="UP000233469"/>
    </source>
</evidence>
<reference evidence="1 2" key="1">
    <citation type="submission" date="2016-04" db="EMBL/GenBank/DDBJ databases">
        <title>Genome analyses suggest a sexual origin of heterokaryosis in a supposedly ancient asexual fungus.</title>
        <authorList>
            <person name="Ropars J."/>
            <person name="Sedzielewska K."/>
            <person name="Noel J."/>
            <person name="Charron P."/>
            <person name="Farinelli L."/>
            <person name="Marton T."/>
            <person name="Kruger M."/>
            <person name="Pelin A."/>
            <person name="Brachmann A."/>
            <person name="Corradi N."/>
        </authorList>
    </citation>
    <scope>NUCLEOTIDE SEQUENCE [LARGE SCALE GENOMIC DNA]</scope>
    <source>
        <strain evidence="1 2">C2</strain>
    </source>
</reference>
<dbReference type="Pfam" id="PF08238">
    <property type="entry name" value="Sel1"/>
    <property type="match status" value="3"/>
</dbReference>